<evidence type="ECO:0000313" key="1">
    <source>
        <dbReference type="EMBL" id="AVY93500.1"/>
    </source>
</evidence>
<dbReference type="Pfam" id="PF05258">
    <property type="entry name" value="DciA"/>
    <property type="match status" value="1"/>
</dbReference>
<dbReference type="AlphaFoldDB" id="A0A2S0P7Y1"/>
<proteinExistence type="predicted"/>
<reference evidence="1 2" key="1">
    <citation type="submission" date="2018-04" db="EMBL/GenBank/DDBJ databases">
        <title>Denitrifier Microvirgula.</title>
        <authorList>
            <person name="Anderson E."/>
            <person name="Jang J."/>
            <person name="Ishii S."/>
        </authorList>
    </citation>
    <scope>NUCLEOTIDE SEQUENCE [LARGE SCALE GENOMIC DNA]</scope>
    <source>
        <strain evidence="1 2">BE2.4</strain>
    </source>
</reference>
<protein>
    <recommendedName>
        <fullName evidence="3">DUF721 domain-containing protein</fullName>
    </recommendedName>
</protein>
<evidence type="ECO:0008006" key="3">
    <source>
        <dbReference type="Google" id="ProtNLM"/>
    </source>
</evidence>
<name>A0A2S0P7Y1_9NEIS</name>
<dbReference type="EMBL" id="CP028519">
    <property type="protein sequence ID" value="AVY93500.1"/>
    <property type="molecule type" value="Genomic_DNA"/>
</dbReference>
<dbReference type="InterPro" id="IPR007922">
    <property type="entry name" value="DciA-like"/>
</dbReference>
<accession>A0A2S0P7Y1</accession>
<sequence length="179" mass="19467">MRGDRCGDPAISQARRHEFTGMATGRARGTIHGMDSSDPVTKHLTRVPKLAALAELSHRYRELDAALKRQLTPGLAGSVEVACVRENGELVVFAASGSVVTKLRSLETRLCNTLAADGWPVSRLKVRVRVDIKPNKKPKNFSVNDPALDALERTAGNVAGHPQLARALSRFIAARRAKR</sequence>
<gene>
    <name evidence="1" type="ORF">DAI18_05160</name>
</gene>
<dbReference type="Proteomes" id="UP000244173">
    <property type="component" value="Chromosome"/>
</dbReference>
<keyword evidence="2" id="KW-1185">Reference proteome</keyword>
<dbReference type="KEGG" id="maer:DAI18_05160"/>
<evidence type="ECO:0000313" key="2">
    <source>
        <dbReference type="Proteomes" id="UP000244173"/>
    </source>
</evidence>
<organism evidence="1 2">
    <name type="scientific">Microvirgula aerodenitrificans</name>
    <dbReference type="NCBI Taxonomy" id="57480"/>
    <lineage>
        <taxon>Bacteria</taxon>
        <taxon>Pseudomonadati</taxon>
        <taxon>Pseudomonadota</taxon>
        <taxon>Betaproteobacteria</taxon>
        <taxon>Neisseriales</taxon>
        <taxon>Aquaspirillaceae</taxon>
        <taxon>Microvirgula</taxon>
    </lineage>
</organism>